<feature type="compositionally biased region" description="Basic and acidic residues" evidence="4">
    <location>
        <begin position="3011"/>
        <end position="3023"/>
    </location>
</feature>
<feature type="compositionally biased region" description="Acidic residues" evidence="4">
    <location>
        <begin position="2042"/>
        <end position="2054"/>
    </location>
</feature>
<feature type="compositionally biased region" description="Acidic residues" evidence="4">
    <location>
        <begin position="1566"/>
        <end position="1578"/>
    </location>
</feature>
<dbReference type="Proteomes" id="UP000037069">
    <property type="component" value="Unassembled WGS sequence"/>
</dbReference>
<feature type="compositionally biased region" description="Basic and acidic residues" evidence="4">
    <location>
        <begin position="2694"/>
        <end position="2706"/>
    </location>
</feature>
<sequence length="3513" mass="383218">MTRKRSSPMGLEIYLPVLLAFIMLPLLAQAAPLQDYTEIQQYTEGCYYNYNHYNEGDRIMTNEPCLNCTCHNKMLMCYLRVCPFTKPIGHDCIVEKREDQCCPIITCPEVPVDVAHIAPVPGTELSFPEKFGCSIDGKFYLEGAQVPSNPNKPCELCYCIKNRTSCLMQECTLHIDGCTPIYNKGSCCPVRYNCDHENDVLELEDHSTTTEATTTTTTERPTTGFILTSTMSPSVSTDCVHNGELYADGARIAGETACENCYCMRGDIICAVQECHMPMLNGNGKTCHALPAAEGECCPSNYVCEDDTATTQIIEANTLPYGSLDENEKITTAAPVKDLHSAIPEEDLQLQTHIDEEKTATKAPSTEGESEEKEEATEAGIIGKPTDEPITATEDQEKQDDAEQDSVTKVSEEAEATTVSSTDIKPIEGEEFVTSAPSSADELPDHQITTTEDQEKQEGAEQESVTKISDETEATTVSSTYVKPTEGEEYVTTAPTSADELQESSTVLSLGGDDESKTESSEEIVTKSPAPEEEHADEEAVTKVPIAADEISTDSTASGEEYDTETSEEGKPEHEESVTKIPAVDAVEGQSASEVTPSEDVSEVSTESTDEVKPVAGEELVTMVPALGDEGISTESVTKAGEKIVTGAEEEHKPVETDDSETKAPLDMEHATETIEEAATKIPFAVGQQHDEFATEAPVQSSEEQSTEISGEEADELSTKAPTAEEEEISIAGKPEEQESHTTGEEDVATTAAPGKDIIEDEQLSTEKPKDDVKPEEEEKEQQEAVAMLPTTGQESAEETKPHGEEESSSETSVESEEADMVTKLPVSSDEEQLSATTAPEVEEEKEDKEPTQASVDIASVSTEEGIESSTEVSEEASGEGKPVDAYNEQIDITTGAPTKSEEDHTTIPSAEDKPVLADELGSGDHADEELSETFVPTTESVTSIPLSQEEYATAKPFTPTEGEEDSTEVSGESGESEEDTKLMDLTTVKPSTSDVTTSAQEIKVDQDKLDITTEKPAISEYTTSADEVSQDISEEEETATKTPSEEEISFSTSTPIKIADEDKTEEESSAEDKIDITTMATSLEEKLPTEETIKVDSEASISSTPSAVDESEETSGEEHKTKPESTEESLESEDITTHKTIEEADQETTSTPTVHIITEAEEDQHKVMPETSDHKVEETTGITDSPMVIIEDMAAFTTPEPNAQEDIRKETETDEVEQTATQKPSIGEESSTSATIKPSVEPSNVEEMPDMQLPSVIPGEGDCLVGQKTYENNTIVPTSDQCEIVCKCVSSIVTCERVKCDIPENVEQCKLDETSTNKCCPSYICDVDGLPTKSEDSIESVEEDEDEETQYTTTEAPHKLSVKPTVEDEADIEKSDTTSVKPSLASEGVSIPEIEMPVASTEEPMSHVKDEEEFEQHTIQTPIETIAEDKKDIIAEDETPTTPAAVVEDIVVPQSMVPVETSEQEPQEIVTEKAQVEAAEKETVPEHPVDQQQSEEKLDEHTTFAHGLVDSTTDSMVHVPSDETEESETQTTPAVPSSDEYHTVKPIEEEKEEEPESQTLPTSSTEEEADVTEEIPEEHEAHTSAPSVPLSEEEKEIETQTYLPSLSSEDDKEKETQTVLPSKSSEEDKSEETEETQTVLPIASHEEKEPSKESETQTAFPIASDEVYTLAPSVEETSSEKQEEVAGTESTTPAKDTEFTTAEKEHSAEDSSENISEFTTAAPIRDHDAETDEEDITLTTAVPSMDGSAYSTSTTKKPFEEIEDHTISSEVMDHTDAALLDNVENAFGSTSTSVPEGQKEDHTDALPFEEDMSSTAVPTVFEKDEVHTVAPSTEGDKATVKPTGEEESVEEEFDRTTVASETSDEASVESVTSMGDESLEYTVAPIVHDELKETSEDSGVQDSTPFTPISESQEDEQPDTQTSITASEEHTLAPSSEESIIEDKEKEIQTTVVPTSYDETSVQTTPTPSNTDIASEKPIDFETKIDTSSSVPSMDEVHTDIPSHDVVEDISATTAAFPVDKIDEHKELAEDHTFTSSTDVSIEEQTESTEEEITSAPVEKVTESTKEKTTIPSIEDIQGELEPSMAHTVAPSVEEESVTKSPSASDEYTPEDIEHMTHGPFTSDETTSEVISSEEDMKEDEPSVSEADKEKPTSALDESTTVAPGAEIEVQSTQSPVKQPSLDLSEEASGESIESEEEIGTEPTKIQHIGEFVTERVEEATSIPTLQSSSEEEDKEASGEEGEEMETDTETHEPAVEHEVELFVTTEHAEQPAVEVSTDKLSEEEIGPVTKAPIADEESATKKPISSEDSVQQTEEDVIPSVTKAPMGESEDVTTQHPDKYDNENVTVKQEEKQDILSVTKAPVSDEHIEHVTDQQSESEEETELGEHVTTEVSKEEVLTVTQATELEGFEGVSSEQPGAQDMEYVTKAPIAEEETESEEDISTVTKTPMDIEVVTDKQVEEHDILDVTKAPVSEQESVTKSPMESEELEHVTTQESEEQHVEPSVTKAPVAADEIEHVTAQQAVDTEDIDSITVKQPELEEDISAFTQASVIPEEESESTEDIERPTTILPTQAEEISEVTVSHVSTEDIEQTTASHIQEELSGQDIETSTDKQPADTDMATTKPSEESLETSDITKVPEILEDTEATTSKFPVHADEISDEKPTSEDEEESEDDADKTGKYTTQVSTVAEQEIHADTTTKLPELAEHITELPTRDTESDLESHDQVTEMPVVVEVSTDKMPELTEQESELPTSDTESAEGESHEEPTEVPMGAEVSTDKIAELPAKDTKSDEESHEVSTELPVFAEKLPELFEHVTEVPTKHDVSEEEESQATELPLGAHVSFDKLPEHVTELPTKGVESDEATTVLPVFAEESTDKLPEQDVELPTKDMEPEEDDKLHEQGTELPTDAQVSTDKLHEHITELPTKDIETDEESHEQATDLPVSSEVVTDKLSDHVTELPVVTEVSTDKLSEHDAETPTEVTESEEKDESHEHATELPIDAHVSTDTLPEHITELPTKDIESDEEFHEQATELPVSGEMVTDKLSEHVTELPTKDIESEEESSEHATKLPVSTEDKLPELPTKDTESEEESLEQATLLPVDVHVTTDKFPEFVTELPTKDVESEEKVHEEATVVPVSDEVSTDKLPEHITEIPTKDVESEEESHEEATELPVVSPVSTDKLPEIAEHATELPTKDVESGVEGHGDTTELPLVAHDFPTLGQAVEQSTESASKEEESAEETSTEAAEDISSVKLQPATTVHPLFQHHTTLPSVAIDSRIDDTSSHTTPVPAKEEETYTTPTATTTVSSSTSEPVTTSAPHYQPQPPIYGQPPQYGPTQYEDEYTDEDEGEVFGPGTCRYGGKLYVSAQQIPRDDPCDFCFCFRSDIICLQQSCPPPIAGCHEEPISGFCCPRYECPVSMATVLNITTSTTTTSTTLPPHFLHHSYGNNVQRNGCLINGRSYRVGEKIESTSGPCINCTCGGDGKMKCDPQACVPEPTMQQVMAVVAAGRKR</sequence>
<feature type="domain" description="VWFC" evidence="6">
    <location>
        <begin position="237"/>
        <end position="305"/>
    </location>
</feature>
<feature type="compositionally biased region" description="Acidic residues" evidence="4">
    <location>
        <begin position="2185"/>
        <end position="2201"/>
    </location>
</feature>
<feature type="compositionally biased region" description="Basic and acidic residues" evidence="4">
    <location>
        <begin position="2061"/>
        <end position="2070"/>
    </location>
</feature>
<dbReference type="OMA" id="KAIIHVD"/>
<comment type="subcellular location">
    <subcellularLocation>
        <location evidence="1">Secreted</location>
    </subcellularLocation>
</comment>
<feature type="region of interest" description="Disordered" evidence="4">
    <location>
        <begin position="2820"/>
        <end position="2843"/>
    </location>
</feature>
<protein>
    <recommendedName>
        <fullName evidence="6">VWFC domain-containing protein</fullName>
    </recommendedName>
</protein>
<dbReference type="STRING" id="7375.A0A0L0CL21"/>
<evidence type="ECO:0000313" key="8">
    <source>
        <dbReference type="Proteomes" id="UP000037069"/>
    </source>
</evidence>
<feature type="chain" id="PRO_5005536692" description="VWFC domain-containing protein" evidence="5">
    <location>
        <begin position="31"/>
        <end position="3513"/>
    </location>
</feature>
<feature type="region of interest" description="Disordered" evidence="4">
    <location>
        <begin position="2034"/>
        <end position="2395"/>
    </location>
</feature>
<feature type="region of interest" description="Disordered" evidence="4">
    <location>
        <begin position="645"/>
        <end position="665"/>
    </location>
</feature>
<comment type="caution">
    <text evidence="7">The sequence shown here is derived from an EMBL/GenBank/DDBJ whole genome shotgun (WGS) entry which is preliminary data.</text>
</comment>
<dbReference type="PANTHER" id="PTHR46698">
    <property type="entry name" value="CROSSVEINLESS 2"/>
    <property type="match status" value="1"/>
</dbReference>
<feature type="compositionally biased region" description="Basic and acidic residues" evidence="4">
    <location>
        <begin position="3120"/>
        <end position="3134"/>
    </location>
</feature>
<dbReference type="SMART" id="SM00214">
    <property type="entry name" value="VWC"/>
    <property type="match status" value="5"/>
</dbReference>
<feature type="signal peptide" evidence="5">
    <location>
        <begin position="1"/>
        <end position="30"/>
    </location>
</feature>
<feature type="compositionally biased region" description="Low complexity" evidence="4">
    <location>
        <begin position="593"/>
        <end position="607"/>
    </location>
</feature>
<evidence type="ECO:0000256" key="5">
    <source>
        <dbReference type="SAM" id="SignalP"/>
    </source>
</evidence>
<feature type="region of interest" description="Disordered" evidence="4">
    <location>
        <begin position="2714"/>
        <end position="2733"/>
    </location>
</feature>
<feature type="region of interest" description="Disordered" evidence="4">
    <location>
        <begin position="1199"/>
        <end position="1248"/>
    </location>
</feature>
<feature type="region of interest" description="Disordered" evidence="4">
    <location>
        <begin position="2738"/>
        <end position="2802"/>
    </location>
</feature>
<feature type="region of interest" description="Disordered" evidence="4">
    <location>
        <begin position="1788"/>
        <end position="1811"/>
    </location>
</feature>
<keyword evidence="3 5" id="KW-0732">Signal</keyword>
<feature type="compositionally biased region" description="Acidic residues" evidence="4">
    <location>
        <begin position="368"/>
        <end position="377"/>
    </location>
</feature>
<evidence type="ECO:0000256" key="1">
    <source>
        <dbReference type="ARBA" id="ARBA00004613"/>
    </source>
</evidence>
<feature type="region of interest" description="Disordered" evidence="4">
    <location>
        <begin position="2430"/>
        <end position="2449"/>
    </location>
</feature>
<feature type="compositionally biased region" description="Basic and acidic residues" evidence="4">
    <location>
        <begin position="2338"/>
        <end position="2356"/>
    </location>
</feature>
<feature type="compositionally biased region" description="Acidic residues" evidence="4">
    <location>
        <begin position="3238"/>
        <end position="3249"/>
    </location>
</feature>
<feature type="compositionally biased region" description="Basic and acidic residues" evidence="4">
    <location>
        <begin position="2877"/>
        <end position="2905"/>
    </location>
</feature>
<feature type="compositionally biased region" description="Acidic residues" evidence="4">
    <location>
        <begin position="1029"/>
        <end position="1038"/>
    </location>
</feature>
<feature type="compositionally biased region" description="Basic and acidic residues" evidence="4">
    <location>
        <begin position="1476"/>
        <end position="1504"/>
    </location>
</feature>
<feature type="region of interest" description="Disordered" evidence="4">
    <location>
        <begin position="2966"/>
        <end position="3102"/>
    </location>
</feature>
<feature type="compositionally biased region" description="Basic and acidic residues" evidence="4">
    <location>
        <begin position="2714"/>
        <end position="2729"/>
    </location>
</feature>
<feature type="compositionally biased region" description="Polar residues" evidence="4">
    <location>
        <begin position="989"/>
        <end position="1001"/>
    </location>
</feature>
<feature type="compositionally biased region" description="Basic and acidic residues" evidence="4">
    <location>
        <begin position="1084"/>
        <end position="1098"/>
    </location>
</feature>
<dbReference type="EMBL" id="JRES01000338">
    <property type="protein sequence ID" value="KNC32164.1"/>
    <property type="molecule type" value="Genomic_DNA"/>
</dbReference>
<feature type="region of interest" description="Disordered" evidence="4">
    <location>
        <begin position="351"/>
        <end position="615"/>
    </location>
</feature>
<feature type="compositionally biased region" description="Basic and acidic residues" evidence="4">
    <location>
        <begin position="1696"/>
        <end position="1710"/>
    </location>
</feature>
<feature type="region of interest" description="Disordered" evidence="4">
    <location>
        <begin position="681"/>
        <end position="1001"/>
    </location>
</feature>
<keyword evidence="2" id="KW-0964">Secreted</keyword>
<feature type="compositionally biased region" description="Basic and acidic residues" evidence="4">
    <location>
        <begin position="3066"/>
        <end position="3088"/>
    </location>
</feature>
<feature type="compositionally biased region" description="Basic and acidic residues" evidence="4">
    <location>
        <begin position="1645"/>
        <end position="1656"/>
    </location>
</feature>
<feature type="compositionally biased region" description="Basic and acidic residues" evidence="4">
    <location>
        <begin position="1117"/>
        <end position="1126"/>
    </location>
</feature>
<feature type="compositionally biased region" description="Acidic residues" evidence="4">
    <location>
        <begin position="1338"/>
        <end position="1350"/>
    </location>
</feature>
<feature type="region of interest" description="Disordered" evidence="4">
    <location>
        <begin position="2471"/>
        <end position="2510"/>
    </location>
</feature>
<name>A0A0L0CL21_LUCCU</name>
<feature type="region of interest" description="Disordered" evidence="4">
    <location>
        <begin position="2548"/>
        <end position="2706"/>
    </location>
</feature>
<feature type="compositionally biased region" description="Polar residues" evidence="4">
    <location>
        <begin position="935"/>
        <end position="947"/>
    </location>
</feature>
<feature type="compositionally biased region" description="Basic and acidic residues" evidence="4">
    <location>
        <begin position="3144"/>
        <end position="3160"/>
    </location>
</feature>
<feature type="compositionally biased region" description="Basic and acidic residues" evidence="4">
    <location>
        <begin position="2250"/>
        <end position="2262"/>
    </location>
</feature>
<feature type="compositionally biased region" description="Basic and acidic residues" evidence="4">
    <location>
        <begin position="2917"/>
        <end position="2931"/>
    </location>
</feature>
<feature type="compositionally biased region" description="Basic and acidic residues" evidence="4">
    <location>
        <begin position="900"/>
        <end position="917"/>
    </location>
</feature>
<dbReference type="PANTHER" id="PTHR46698:SF3">
    <property type="entry name" value="TENECTIN ISOFORM 1-RELATED"/>
    <property type="match status" value="1"/>
</dbReference>
<dbReference type="GO" id="GO:0005576">
    <property type="term" value="C:extracellular region"/>
    <property type="evidence" value="ECO:0007669"/>
    <property type="project" value="UniProtKB-SubCell"/>
</dbReference>
<feature type="region of interest" description="Disordered" evidence="4">
    <location>
        <begin position="1332"/>
        <end position="1386"/>
    </location>
</feature>
<accession>A0A0L0CL21</accession>
<feature type="compositionally biased region" description="Acidic residues" evidence="4">
    <location>
        <begin position="2231"/>
        <end position="2249"/>
    </location>
</feature>
<feature type="compositionally biased region" description="Acidic residues" evidence="4">
    <location>
        <begin position="2433"/>
        <end position="2443"/>
    </location>
</feature>
<dbReference type="SUPFAM" id="SSF57603">
    <property type="entry name" value="FnI-like domain"/>
    <property type="match status" value="6"/>
</dbReference>
<evidence type="ECO:0000256" key="3">
    <source>
        <dbReference type="ARBA" id="ARBA00022729"/>
    </source>
</evidence>
<feature type="compositionally biased region" description="Acidic residues" evidence="4">
    <location>
        <begin position="2133"/>
        <end position="2144"/>
    </location>
</feature>
<feature type="region of interest" description="Disordered" evidence="4">
    <location>
        <begin position="1825"/>
        <end position="1980"/>
    </location>
</feature>
<feature type="compositionally biased region" description="Basic and acidic residues" evidence="4">
    <location>
        <begin position="1540"/>
        <end position="1549"/>
    </location>
</feature>
<dbReference type="InterPro" id="IPR052424">
    <property type="entry name" value="Kielin_Chordin-BMP_Reg"/>
</dbReference>
<feature type="region of interest" description="Disordered" evidence="4">
    <location>
        <begin position="1476"/>
        <end position="1759"/>
    </location>
</feature>
<feature type="compositionally biased region" description="Basic and acidic residues" evidence="4">
    <location>
        <begin position="2365"/>
        <end position="2374"/>
    </location>
</feature>
<feature type="compositionally biased region" description="Polar residues" evidence="4">
    <location>
        <begin position="1898"/>
        <end position="1912"/>
    </location>
</feature>
<feature type="compositionally biased region" description="Basic and acidic residues" evidence="4">
    <location>
        <begin position="2969"/>
        <end position="2979"/>
    </location>
</feature>
<dbReference type="InterPro" id="IPR001007">
    <property type="entry name" value="VWF_dom"/>
</dbReference>
<evidence type="ECO:0000313" key="7">
    <source>
        <dbReference type="EMBL" id="KNC32164.1"/>
    </source>
</evidence>
<feature type="compositionally biased region" description="Basic and acidic residues" evidence="4">
    <location>
        <begin position="1164"/>
        <end position="1179"/>
    </location>
</feature>
<feature type="compositionally biased region" description="Basic and acidic residues" evidence="4">
    <location>
        <begin position="649"/>
        <end position="665"/>
    </location>
</feature>
<feature type="region of interest" description="Disordered" evidence="4">
    <location>
        <begin position="3119"/>
        <end position="3180"/>
    </location>
</feature>
<feature type="compositionally biased region" description="Polar residues" evidence="4">
    <location>
        <begin position="852"/>
        <end position="872"/>
    </location>
</feature>
<evidence type="ECO:0000259" key="6">
    <source>
        <dbReference type="PROSITE" id="PS50184"/>
    </source>
</evidence>
<feature type="compositionally biased region" description="Polar residues" evidence="4">
    <location>
        <begin position="1950"/>
        <end position="1974"/>
    </location>
</feature>
<feature type="compositionally biased region" description="Polar residues" evidence="4">
    <location>
        <begin position="698"/>
        <end position="709"/>
    </location>
</feature>
<feature type="region of interest" description="Disordered" evidence="4">
    <location>
        <begin position="2871"/>
        <end position="2950"/>
    </location>
</feature>
<feature type="compositionally biased region" description="Basic and acidic residues" evidence="4">
    <location>
        <begin position="3043"/>
        <end position="3059"/>
    </location>
</feature>
<evidence type="ECO:0000256" key="4">
    <source>
        <dbReference type="SAM" id="MobiDB-lite"/>
    </source>
</evidence>
<feature type="region of interest" description="Disordered" evidence="4">
    <location>
        <begin position="3279"/>
        <end position="3329"/>
    </location>
</feature>
<feature type="compositionally biased region" description="Basic and acidic residues" evidence="4">
    <location>
        <begin position="568"/>
        <end position="578"/>
    </location>
</feature>
<feature type="compositionally biased region" description="Basic and acidic residues" evidence="4">
    <location>
        <begin position="2386"/>
        <end position="2395"/>
    </location>
</feature>
<feature type="region of interest" description="Disordered" evidence="4">
    <location>
        <begin position="3225"/>
        <end position="3252"/>
    </location>
</feature>
<feature type="compositionally biased region" description="Basic and acidic residues" evidence="4">
    <location>
        <begin position="2490"/>
        <end position="2503"/>
    </location>
</feature>
<feature type="compositionally biased region" description="Acidic residues" evidence="4">
    <location>
        <begin position="2669"/>
        <end position="2678"/>
    </location>
</feature>
<organism evidence="7 8">
    <name type="scientific">Lucilia cuprina</name>
    <name type="common">Green bottle fly</name>
    <name type="synonym">Australian sheep blowfly</name>
    <dbReference type="NCBI Taxonomy" id="7375"/>
    <lineage>
        <taxon>Eukaryota</taxon>
        <taxon>Metazoa</taxon>
        <taxon>Ecdysozoa</taxon>
        <taxon>Arthropoda</taxon>
        <taxon>Hexapoda</taxon>
        <taxon>Insecta</taxon>
        <taxon>Pterygota</taxon>
        <taxon>Neoptera</taxon>
        <taxon>Endopterygota</taxon>
        <taxon>Diptera</taxon>
        <taxon>Brachycera</taxon>
        <taxon>Muscomorpha</taxon>
        <taxon>Oestroidea</taxon>
        <taxon>Calliphoridae</taxon>
        <taxon>Luciliinae</taxon>
        <taxon>Lucilia</taxon>
    </lineage>
</organism>
<feature type="compositionally biased region" description="Polar residues" evidence="4">
    <location>
        <begin position="2683"/>
        <end position="2692"/>
    </location>
</feature>
<reference evidence="7 8" key="1">
    <citation type="journal article" date="2015" name="Nat. Commun.">
        <title>Lucilia cuprina genome unlocks parasitic fly biology to underpin future interventions.</title>
        <authorList>
            <person name="Anstead C.A."/>
            <person name="Korhonen P.K."/>
            <person name="Young N.D."/>
            <person name="Hall R.S."/>
            <person name="Jex A.R."/>
            <person name="Murali S.C."/>
            <person name="Hughes D.S."/>
            <person name="Lee S.F."/>
            <person name="Perry T."/>
            <person name="Stroehlein A.J."/>
            <person name="Ansell B.R."/>
            <person name="Breugelmans B."/>
            <person name="Hofmann A."/>
            <person name="Qu J."/>
            <person name="Dugan S."/>
            <person name="Lee S.L."/>
            <person name="Chao H."/>
            <person name="Dinh H."/>
            <person name="Han Y."/>
            <person name="Doddapaneni H.V."/>
            <person name="Worley K.C."/>
            <person name="Muzny D.M."/>
            <person name="Ioannidis P."/>
            <person name="Waterhouse R.M."/>
            <person name="Zdobnov E.M."/>
            <person name="James P.J."/>
            <person name="Bagnall N.H."/>
            <person name="Kotze A.C."/>
            <person name="Gibbs R.A."/>
            <person name="Richards S."/>
            <person name="Batterham P."/>
            <person name="Gasser R.B."/>
        </authorList>
    </citation>
    <scope>NUCLEOTIDE SEQUENCE [LARGE SCALE GENOMIC DNA]</scope>
    <source>
        <strain evidence="7 8">LS</strain>
        <tissue evidence="7">Full body</tissue>
    </source>
</reference>
<dbReference type="OrthoDB" id="10068079at2759"/>
<evidence type="ECO:0000256" key="2">
    <source>
        <dbReference type="ARBA" id="ARBA00022525"/>
    </source>
</evidence>
<feature type="compositionally biased region" description="Basic and acidic residues" evidence="4">
    <location>
        <begin position="734"/>
        <end position="744"/>
    </location>
</feature>
<feature type="region of interest" description="Disordered" evidence="4">
    <location>
        <begin position="1015"/>
        <end position="1181"/>
    </location>
</feature>
<dbReference type="Gene3D" id="2.10.70.10">
    <property type="entry name" value="Complement Module, domain 1"/>
    <property type="match status" value="1"/>
</dbReference>
<keyword evidence="8" id="KW-1185">Reference proteome</keyword>
<feature type="compositionally biased region" description="Basic and acidic residues" evidence="4">
    <location>
        <begin position="530"/>
        <end position="541"/>
    </location>
</feature>
<feature type="compositionally biased region" description="Basic and acidic residues" evidence="4">
    <location>
        <begin position="2779"/>
        <end position="2801"/>
    </location>
</feature>
<proteinExistence type="predicted"/>
<gene>
    <name evidence="7" type="ORF">FF38_03510</name>
</gene>
<feature type="compositionally biased region" description="Low complexity" evidence="4">
    <location>
        <begin position="3299"/>
        <end position="3323"/>
    </location>
</feature>
<feature type="compositionally biased region" description="Basic and acidic residues" evidence="4">
    <location>
        <begin position="2656"/>
        <end position="2668"/>
    </location>
</feature>
<dbReference type="PROSITE" id="PS50184">
    <property type="entry name" value="VWFC_2"/>
    <property type="match status" value="1"/>
</dbReference>
<feature type="compositionally biased region" description="Polar residues" evidence="4">
    <location>
        <begin position="1219"/>
        <end position="1237"/>
    </location>
</feature>